<dbReference type="SMART" id="SM00184">
    <property type="entry name" value="RING"/>
    <property type="match status" value="1"/>
</dbReference>
<dbReference type="Gene3D" id="3.30.40.10">
    <property type="entry name" value="Zinc/RING finger domain, C3HC4 (zinc finger)"/>
    <property type="match status" value="1"/>
</dbReference>
<keyword evidence="13" id="KW-0862">Zinc</keyword>
<keyword evidence="7" id="KW-0962">Peroxisome biogenesis</keyword>
<comment type="caution">
    <text evidence="21">The sequence shown here is derived from an EMBL/GenBank/DDBJ whole genome shotgun (WGS) entry which is preliminary data.</text>
</comment>
<feature type="compositionally biased region" description="Low complexity" evidence="19">
    <location>
        <begin position="288"/>
        <end position="299"/>
    </location>
</feature>
<dbReference type="InterPro" id="IPR006845">
    <property type="entry name" value="Pex_N"/>
</dbReference>
<comment type="catalytic activity">
    <reaction evidence="1">
        <text>S-ubiquitinyl-[E2 ubiquitin-conjugating enzyme]-L-cysteine + [acceptor protein]-L-lysine = [E2 ubiquitin-conjugating enzyme]-L-cysteine + N(6)-ubiquitinyl-[acceptor protein]-L-lysine.</text>
        <dbReference type="EC" id="2.3.2.27"/>
    </reaction>
</comment>
<evidence type="ECO:0000256" key="18">
    <source>
        <dbReference type="PROSITE-ProRule" id="PRU00175"/>
    </source>
</evidence>
<evidence type="ECO:0000259" key="20">
    <source>
        <dbReference type="PROSITE" id="PS50089"/>
    </source>
</evidence>
<name>A0A2J8ABB1_9CHLO</name>
<dbReference type="InterPro" id="IPR025654">
    <property type="entry name" value="PEX2/10"/>
</dbReference>
<feature type="region of interest" description="Disordered" evidence="19">
    <location>
        <begin position="229"/>
        <end position="258"/>
    </location>
</feature>
<evidence type="ECO:0000256" key="9">
    <source>
        <dbReference type="ARBA" id="ARBA00022692"/>
    </source>
</evidence>
<dbReference type="GO" id="GO:0008270">
    <property type="term" value="F:zinc ion binding"/>
    <property type="evidence" value="ECO:0007669"/>
    <property type="project" value="UniProtKB-KW"/>
</dbReference>
<feature type="domain" description="RING-type" evidence="20">
    <location>
        <begin position="347"/>
        <end position="385"/>
    </location>
</feature>
<evidence type="ECO:0000256" key="19">
    <source>
        <dbReference type="SAM" id="MobiDB-lite"/>
    </source>
</evidence>
<accession>A0A2J8ABB1</accession>
<dbReference type="Pfam" id="PF13639">
    <property type="entry name" value="zf-RING_2"/>
    <property type="match status" value="1"/>
</dbReference>
<keyword evidence="17" id="KW-0576">Peroxisome</keyword>
<dbReference type="OrthoDB" id="6270329at2759"/>
<feature type="compositionally biased region" description="Low complexity" evidence="19">
    <location>
        <begin position="307"/>
        <end position="325"/>
    </location>
</feature>
<keyword evidence="9" id="KW-0812">Transmembrane</keyword>
<evidence type="ECO:0000256" key="17">
    <source>
        <dbReference type="ARBA" id="ARBA00023140"/>
    </source>
</evidence>
<dbReference type="CDD" id="cd16527">
    <property type="entry name" value="RING-HC_PEX10"/>
    <property type="match status" value="1"/>
</dbReference>
<dbReference type="Proteomes" id="UP000236333">
    <property type="component" value="Unassembled WGS sequence"/>
</dbReference>
<feature type="region of interest" description="Disordered" evidence="19">
    <location>
        <begin position="274"/>
        <end position="332"/>
    </location>
</feature>
<dbReference type="EMBL" id="PGGS01000077">
    <property type="protein sequence ID" value="PNH09815.1"/>
    <property type="molecule type" value="Genomic_DNA"/>
</dbReference>
<evidence type="ECO:0000256" key="7">
    <source>
        <dbReference type="ARBA" id="ARBA00022593"/>
    </source>
</evidence>
<dbReference type="PROSITE" id="PS50089">
    <property type="entry name" value="ZF_RING_2"/>
    <property type="match status" value="1"/>
</dbReference>
<comment type="subcellular location">
    <subcellularLocation>
        <location evidence="2">Peroxisome membrane</location>
        <topology evidence="2">Multi-pass membrane protein</topology>
    </subcellularLocation>
</comment>
<comment type="pathway">
    <text evidence="3">Protein modification; protein ubiquitination.</text>
</comment>
<keyword evidence="10" id="KW-0479">Metal-binding</keyword>
<dbReference type="AlphaFoldDB" id="A0A2J8ABB1"/>
<evidence type="ECO:0000313" key="21">
    <source>
        <dbReference type="EMBL" id="PNH09815.1"/>
    </source>
</evidence>
<dbReference type="InterPro" id="IPR017907">
    <property type="entry name" value="Znf_RING_CS"/>
</dbReference>
<evidence type="ECO:0000256" key="13">
    <source>
        <dbReference type="ARBA" id="ARBA00022833"/>
    </source>
</evidence>
<feature type="compositionally biased region" description="Gly residues" evidence="19">
    <location>
        <begin position="1"/>
        <end position="11"/>
    </location>
</feature>
<keyword evidence="12" id="KW-0833">Ubl conjugation pathway</keyword>
<keyword evidence="15" id="KW-1133">Transmembrane helix</keyword>
<feature type="region of interest" description="Disordered" evidence="19">
    <location>
        <begin position="1"/>
        <end position="23"/>
    </location>
</feature>
<dbReference type="SUPFAM" id="SSF57850">
    <property type="entry name" value="RING/U-box"/>
    <property type="match status" value="1"/>
</dbReference>
<dbReference type="EC" id="2.3.2.27" evidence="5"/>
<evidence type="ECO:0000256" key="3">
    <source>
        <dbReference type="ARBA" id="ARBA00004906"/>
    </source>
</evidence>
<keyword evidence="6" id="KW-0813">Transport</keyword>
<dbReference type="PANTHER" id="PTHR23350:SF0">
    <property type="entry name" value="PEROXISOME BIOGENESIS FACTOR 10"/>
    <property type="match status" value="1"/>
</dbReference>
<dbReference type="GO" id="GO:0005778">
    <property type="term" value="C:peroxisomal membrane"/>
    <property type="evidence" value="ECO:0007669"/>
    <property type="project" value="UniProtKB-SubCell"/>
</dbReference>
<dbReference type="Pfam" id="PF04757">
    <property type="entry name" value="Pex2_Pex12"/>
    <property type="match status" value="1"/>
</dbReference>
<sequence length="401" mass="39685">MGGHGRVGEGCGNHDDDGTERPTAASTALTAVVALGTGTTSEGKAPMKRAASATAATRPAWAVAARARGTGAGPLLSYGGRLHLALFYVYGSYYSLAHRLAGVRYSLTARPLQGRPSYRVLGLLLGLQLAVVAGLQARGALKRLLVVAGGRQGEGRGGDGVTGGGGAQRYAAEGEPAVLLDDPLYGEGEDVLYDSSTSGHDVPYGEGLAGGSVAAGVAGGNAAGGVAGELRGDGRGSGSGGGGGGGATGPVGGGWEKVEHGEWAGGVYGTSGWEADVFGTGPEQGQHARQGPSAAQRQAGSGGGAGSPSALAPKPAPAATTRPGASGLGGAQGAAMPLPVLTSQRQCPLCLSPKSHPTATPCGHTFCWACIAQWCGEKPECPLCRAAVRLPQLVCLYHTNC</sequence>
<evidence type="ECO:0000256" key="6">
    <source>
        <dbReference type="ARBA" id="ARBA00022448"/>
    </source>
</evidence>
<evidence type="ECO:0000256" key="10">
    <source>
        <dbReference type="ARBA" id="ARBA00022723"/>
    </source>
</evidence>
<evidence type="ECO:0000256" key="16">
    <source>
        <dbReference type="ARBA" id="ARBA00023136"/>
    </source>
</evidence>
<dbReference type="PROSITE" id="PS00518">
    <property type="entry name" value="ZF_RING_1"/>
    <property type="match status" value="1"/>
</dbReference>
<organism evidence="21 22">
    <name type="scientific">Tetrabaena socialis</name>
    <dbReference type="NCBI Taxonomy" id="47790"/>
    <lineage>
        <taxon>Eukaryota</taxon>
        <taxon>Viridiplantae</taxon>
        <taxon>Chlorophyta</taxon>
        <taxon>core chlorophytes</taxon>
        <taxon>Chlorophyceae</taxon>
        <taxon>CS clade</taxon>
        <taxon>Chlamydomonadales</taxon>
        <taxon>Tetrabaenaceae</taxon>
        <taxon>Tetrabaena</taxon>
    </lineage>
</organism>
<dbReference type="PANTHER" id="PTHR23350">
    <property type="entry name" value="PEROXISOME ASSEMBLY PROTEIN 10"/>
    <property type="match status" value="1"/>
</dbReference>
<evidence type="ECO:0000256" key="1">
    <source>
        <dbReference type="ARBA" id="ARBA00000900"/>
    </source>
</evidence>
<dbReference type="GO" id="GO:0016558">
    <property type="term" value="P:protein import into peroxisome matrix"/>
    <property type="evidence" value="ECO:0007669"/>
    <property type="project" value="InterPro"/>
</dbReference>
<evidence type="ECO:0000256" key="2">
    <source>
        <dbReference type="ARBA" id="ARBA00004585"/>
    </source>
</evidence>
<evidence type="ECO:0000256" key="11">
    <source>
        <dbReference type="ARBA" id="ARBA00022771"/>
    </source>
</evidence>
<reference evidence="21 22" key="1">
    <citation type="journal article" date="2017" name="Mol. Biol. Evol.">
        <title>The 4-celled Tetrabaena socialis nuclear genome reveals the essential components for genetic control of cell number at the origin of multicellularity in the volvocine lineage.</title>
        <authorList>
            <person name="Featherston J."/>
            <person name="Arakaki Y."/>
            <person name="Hanschen E.R."/>
            <person name="Ferris P.J."/>
            <person name="Michod R.E."/>
            <person name="Olson B.J.S.C."/>
            <person name="Nozaki H."/>
            <person name="Durand P.M."/>
        </authorList>
    </citation>
    <scope>NUCLEOTIDE SEQUENCE [LARGE SCALE GENOMIC DNA]</scope>
    <source>
        <strain evidence="21 22">NIES-571</strain>
    </source>
</reference>
<protein>
    <recommendedName>
        <fullName evidence="5">RING-type E3 ubiquitin transferase</fullName>
        <ecNumber evidence="5">2.3.2.27</ecNumber>
    </recommendedName>
</protein>
<keyword evidence="11 18" id="KW-0863">Zinc-finger</keyword>
<comment type="similarity">
    <text evidence="4">Belongs to the pex2/pex10/pex12 family.</text>
</comment>
<dbReference type="GO" id="GO:0061630">
    <property type="term" value="F:ubiquitin protein ligase activity"/>
    <property type="evidence" value="ECO:0007669"/>
    <property type="project" value="UniProtKB-EC"/>
</dbReference>
<evidence type="ECO:0000256" key="4">
    <source>
        <dbReference type="ARBA" id="ARBA00008704"/>
    </source>
</evidence>
<evidence type="ECO:0000256" key="5">
    <source>
        <dbReference type="ARBA" id="ARBA00012483"/>
    </source>
</evidence>
<evidence type="ECO:0000256" key="14">
    <source>
        <dbReference type="ARBA" id="ARBA00022927"/>
    </source>
</evidence>
<evidence type="ECO:0000256" key="8">
    <source>
        <dbReference type="ARBA" id="ARBA00022679"/>
    </source>
</evidence>
<evidence type="ECO:0000313" key="22">
    <source>
        <dbReference type="Proteomes" id="UP000236333"/>
    </source>
</evidence>
<dbReference type="InterPro" id="IPR001841">
    <property type="entry name" value="Znf_RING"/>
</dbReference>
<evidence type="ECO:0000256" key="15">
    <source>
        <dbReference type="ARBA" id="ARBA00022989"/>
    </source>
</evidence>
<keyword evidence="16" id="KW-0472">Membrane</keyword>
<gene>
    <name evidence="21" type="ORF">TSOC_003538</name>
</gene>
<keyword evidence="22" id="KW-1185">Reference proteome</keyword>
<keyword evidence="8" id="KW-0808">Transferase</keyword>
<evidence type="ECO:0000256" key="12">
    <source>
        <dbReference type="ARBA" id="ARBA00022786"/>
    </source>
</evidence>
<keyword evidence="14" id="KW-0653">Protein transport</keyword>
<dbReference type="InterPro" id="IPR013083">
    <property type="entry name" value="Znf_RING/FYVE/PHD"/>
</dbReference>
<feature type="compositionally biased region" description="Gly residues" evidence="19">
    <location>
        <begin position="235"/>
        <end position="255"/>
    </location>
</feature>
<proteinExistence type="inferred from homology"/>